<gene>
    <name evidence="4" type="ORF">Q8X39_01725</name>
</gene>
<dbReference type="InterPro" id="IPR036568">
    <property type="entry name" value="GGCT-like_sf"/>
</dbReference>
<sequence length="151" mass="16935">MNPGHARMPVFLFVYGTLKDGFPNRHLNTGRRVGGRYRTVRPWPLHVVQLPHEDRAPWLLDAPGTGLQVRGEVFEVDETDLQAMDRFEEVGLPTGYVRVAIELEAIDAGPSRLQAHAYLKPPEQLRDCLAVEGPFDEYTLGLAQGYWLGVG</sequence>
<dbReference type="SUPFAM" id="SSF110857">
    <property type="entry name" value="Gamma-glutamyl cyclotransferase-like"/>
    <property type="match status" value="1"/>
</dbReference>
<dbReference type="Gene3D" id="3.10.490.10">
    <property type="entry name" value="Gamma-glutamyl cyclotransferase-like"/>
    <property type="match status" value="1"/>
</dbReference>
<name>A0ABT9FYP8_LEPDI</name>
<evidence type="ECO:0000256" key="2">
    <source>
        <dbReference type="RuleBase" id="RU367036"/>
    </source>
</evidence>
<protein>
    <recommendedName>
        <fullName evidence="2">Gamma-glutamylcyclotransferase family protein</fullName>
    </recommendedName>
</protein>
<dbReference type="PANTHER" id="PTHR12510">
    <property type="entry name" value="TROPONIN C-AKIN-1 PROTEIN"/>
    <property type="match status" value="1"/>
</dbReference>
<accession>A0ABT9FYP8</accession>
<comment type="similarity">
    <text evidence="1 2">Belongs to the gamma-glutamylcyclotransferase family.</text>
</comment>
<comment type="caution">
    <text evidence="4">The sequence shown here is derived from an EMBL/GenBank/DDBJ whole genome shotgun (WGS) entry which is preliminary data.</text>
</comment>
<organism evidence="4 5">
    <name type="scientific">Leptothrix discophora</name>
    <dbReference type="NCBI Taxonomy" id="89"/>
    <lineage>
        <taxon>Bacteria</taxon>
        <taxon>Pseudomonadati</taxon>
        <taxon>Pseudomonadota</taxon>
        <taxon>Betaproteobacteria</taxon>
        <taxon>Burkholderiales</taxon>
        <taxon>Sphaerotilaceae</taxon>
        <taxon>Leptothrix</taxon>
    </lineage>
</organism>
<dbReference type="InterPro" id="IPR009288">
    <property type="entry name" value="AIG2-like_dom"/>
</dbReference>
<feature type="domain" description="Gamma-glutamylcyclotransferase AIG2-like" evidence="3">
    <location>
        <begin position="12"/>
        <end position="124"/>
    </location>
</feature>
<dbReference type="InterPro" id="IPR039126">
    <property type="entry name" value="GGACT"/>
</dbReference>
<keyword evidence="5" id="KW-1185">Reference proteome</keyword>
<evidence type="ECO:0000259" key="3">
    <source>
        <dbReference type="Pfam" id="PF06094"/>
    </source>
</evidence>
<dbReference type="CDD" id="cd06661">
    <property type="entry name" value="GGCT_like"/>
    <property type="match status" value="1"/>
</dbReference>
<dbReference type="RefSeq" id="WP_305747900.1">
    <property type="nucleotide sequence ID" value="NZ_JAUZEE010000001.1"/>
</dbReference>
<dbReference type="Proteomes" id="UP001235760">
    <property type="component" value="Unassembled WGS sequence"/>
</dbReference>
<reference evidence="4 5" key="1">
    <citation type="submission" date="2023-08" db="EMBL/GenBank/DDBJ databases">
        <authorList>
            <person name="Roldan D.M."/>
            <person name="Menes R.J."/>
        </authorList>
    </citation>
    <scope>NUCLEOTIDE SEQUENCE [LARGE SCALE GENOMIC DNA]</scope>
    <source>
        <strain evidence="4 5">CCM 2812</strain>
    </source>
</reference>
<evidence type="ECO:0000313" key="4">
    <source>
        <dbReference type="EMBL" id="MDP4299341.1"/>
    </source>
</evidence>
<evidence type="ECO:0000313" key="5">
    <source>
        <dbReference type="Proteomes" id="UP001235760"/>
    </source>
</evidence>
<evidence type="ECO:0000256" key="1">
    <source>
        <dbReference type="ARBA" id="ARBA00008861"/>
    </source>
</evidence>
<dbReference type="Pfam" id="PF06094">
    <property type="entry name" value="GGACT"/>
    <property type="match status" value="1"/>
</dbReference>
<proteinExistence type="inferred from homology"/>
<dbReference type="EMBL" id="JAUZEE010000001">
    <property type="protein sequence ID" value="MDP4299341.1"/>
    <property type="molecule type" value="Genomic_DNA"/>
</dbReference>
<dbReference type="PANTHER" id="PTHR12510:SF4">
    <property type="entry name" value="GAMMA-GLUTAMYLAMINECYCLOTRANSFERASE"/>
    <property type="match status" value="1"/>
</dbReference>
<dbReference type="InterPro" id="IPR013024">
    <property type="entry name" value="GGCT-like"/>
</dbReference>